<comment type="caution">
    <text evidence="2">The sequence shown here is derived from an EMBL/GenBank/DDBJ whole genome shotgun (WGS) entry which is preliminary data.</text>
</comment>
<dbReference type="EMBL" id="JAYKXP010000092">
    <property type="protein sequence ID" value="KAK7027943.1"/>
    <property type="molecule type" value="Genomic_DNA"/>
</dbReference>
<evidence type="ECO:0000313" key="3">
    <source>
        <dbReference type="Proteomes" id="UP001383192"/>
    </source>
</evidence>
<accession>A0AAW0BPD0</accession>
<feature type="region of interest" description="Disordered" evidence="1">
    <location>
        <begin position="1"/>
        <end position="20"/>
    </location>
</feature>
<evidence type="ECO:0000313" key="2">
    <source>
        <dbReference type="EMBL" id="KAK7027943.1"/>
    </source>
</evidence>
<feature type="region of interest" description="Disordered" evidence="1">
    <location>
        <begin position="85"/>
        <end position="107"/>
    </location>
</feature>
<keyword evidence="3" id="KW-1185">Reference proteome</keyword>
<gene>
    <name evidence="2" type="ORF">VNI00_015026</name>
</gene>
<reference evidence="2 3" key="1">
    <citation type="submission" date="2024-01" db="EMBL/GenBank/DDBJ databases">
        <title>A draft genome for a cacao thread blight-causing isolate of Paramarasmius palmivorus.</title>
        <authorList>
            <person name="Baruah I.K."/>
            <person name="Bukari Y."/>
            <person name="Amoako-Attah I."/>
            <person name="Meinhardt L.W."/>
            <person name="Bailey B.A."/>
            <person name="Cohen S.P."/>
        </authorList>
    </citation>
    <scope>NUCLEOTIDE SEQUENCE [LARGE SCALE GENOMIC DNA]</scope>
    <source>
        <strain evidence="2 3">GH-12</strain>
    </source>
</reference>
<organism evidence="2 3">
    <name type="scientific">Paramarasmius palmivorus</name>
    <dbReference type="NCBI Taxonomy" id="297713"/>
    <lineage>
        <taxon>Eukaryota</taxon>
        <taxon>Fungi</taxon>
        <taxon>Dikarya</taxon>
        <taxon>Basidiomycota</taxon>
        <taxon>Agaricomycotina</taxon>
        <taxon>Agaricomycetes</taxon>
        <taxon>Agaricomycetidae</taxon>
        <taxon>Agaricales</taxon>
        <taxon>Marasmiineae</taxon>
        <taxon>Marasmiaceae</taxon>
        <taxon>Paramarasmius</taxon>
    </lineage>
</organism>
<dbReference type="Proteomes" id="UP001383192">
    <property type="component" value="Unassembled WGS sequence"/>
</dbReference>
<name>A0AAW0BPD0_9AGAR</name>
<evidence type="ECO:0000256" key="1">
    <source>
        <dbReference type="SAM" id="MobiDB-lite"/>
    </source>
</evidence>
<feature type="compositionally biased region" description="Polar residues" evidence="1">
    <location>
        <begin position="1"/>
        <end position="12"/>
    </location>
</feature>
<sequence length="107" mass="12136">MQRQQTQWLQRNSDQKFRKTSLDDISAPDLREDLKDAILYLKMYFPQPTMDVTNLLLLGGRECGKSIIVKQLILSQPAGTLDAYANSRGNSRIRDRAQSPHNSAPCS</sequence>
<dbReference type="AlphaFoldDB" id="A0AAW0BPD0"/>
<proteinExistence type="predicted"/>
<protein>
    <submittedName>
        <fullName evidence="2">Uncharacterized protein</fullName>
    </submittedName>
</protein>